<dbReference type="InParanoid" id="F2U1E7"/>
<dbReference type="AlphaFoldDB" id="F2U1E7"/>
<dbReference type="KEGG" id="sre:PTSG_11845"/>
<feature type="domain" description="PROP1-like PPR" evidence="4">
    <location>
        <begin position="372"/>
        <end position="478"/>
    </location>
</feature>
<dbReference type="EMBL" id="GL832959">
    <property type="protein sequence ID" value="EGD81449.1"/>
    <property type="molecule type" value="Genomic_DNA"/>
</dbReference>
<reference evidence="5" key="1">
    <citation type="submission" date="2009-08" db="EMBL/GenBank/DDBJ databases">
        <title>Annotation of Salpingoeca rosetta.</title>
        <authorList>
            <consortium name="The Broad Institute Genome Sequencing Platform"/>
            <person name="Russ C."/>
            <person name="Cuomo C."/>
            <person name="Burger G."/>
            <person name="Gray M.W."/>
            <person name="Holland P.W.H."/>
            <person name="King N."/>
            <person name="Lang F.B.F."/>
            <person name="Roger A.J."/>
            <person name="Ruiz-Trillo I."/>
            <person name="Young S.K."/>
            <person name="Zeng Q."/>
            <person name="Gargeya S."/>
            <person name="Alvarado L."/>
            <person name="Berlin A."/>
            <person name="Chapman S.B."/>
            <person name="Chen Z."/>
            <person name="Freedman E."/>
            <person name="Gellesch M."/>
            <person name="Goldberg J."/>
            <person name="Griggs A."/>
            <person name="Gujja S."/>
            <person name="Heilman E."/>
            <person name="Heiman D."/>
            <person name="Howarth C."/>
            <person name="Mehta T."/>
            <person name="Neiman D."/>
            <person name="Pearson M."/>
            <person name="Roberts A."/>
            <person name="Saif S."/>
            <person name="Shea T."/>
            <person name="Shenoy N."/>
            <person name="Sisk P."/>
            <person name="Stolte C."/>
            <person name="Sykes S."/>
            <person name="White J."/>
            <person name="Yandava C."/>
            <person name="Haas B."/>
            <person name="Nusbaum C."/>
            <person name="Birren B."/>
        </authorList>
    </citation>
    <scope>NUCLEOTIDE SEQUENCE</scope>
    <source>
        <strain evidence="5">ATCC 50818</strain>
    </source>
</reference>
<dbReference type="Gene3D" id="1.25.40.10">
    <property type="entry name" value="Tetratricopeptide repeat domain"/>
    <property type="match status" value="3"/>
</dbReference>
<organism evidence="5 6">
    <name type="scientific">Salpingoeca rosetta (strain ATCC 50818 / BSB-021)</name>
    <dbReference type="NCBI Taxonomy" id="946362"/>
    <lineage>
        <taxon>Eukaryota</taxon>
        <taxon>Choanoflagellata</taxon>
        <taxon>Craspedida</taxon>
        <taxon>Salpingoecidae</taxon>
        <taxon>Salpingoeca</taxon>
    </lineage>
</organism>
<dbReference type="PANTHER" id="PTHR47447">
    <property type="entry name" value="OS03G0856100 PROTEIN"/>
    <property type="match status" value="1"/>
</dbReference>
<feature type="compositionally biased region" description="Basic residues" evidence="3">
    <location>
        <begin position="121"/>
        <end position="136"/>
    </location>
</feature>
<dbReference type="InterPro" id="IPR002885">
    <property type="entry name" value="PPR_rpt"/>
</dbReference>
<accession>F2U1E7</accession>
<keyword evidence="6" id="KW-1185">Reference proteome</keyword>
<dbReference type="PROSITE" id="PS51375">
    <property type="entry name" value="PPR"/>
    <property type="match status" value="6"/>
</dbReference>
<dbReference type="OMA" id="HESITPN"/>
<dbReference type="PANTHER" id="PTHR47447:SF17">
    <property type="entry name" value="OS12G0638900 PROTEIN"/>
    <property type="match status" value="1"/>
</dbReference>
<evidence type="ECO:0000256" key="2">
    <source>
        <dbReference type="PROSITE-ProRule" id="PRU00708"/>
    </source>
</evidence>
<dbReference type="InterPro" id="IPR033443">
    <property type="entry name" value="PROP1-like_PPR_dom"/>
</dbReference>
<dbReference type="eggNOG" id="KOG4197">
    <property type="taxonomic scope" value="Eukaryota"/>
</dbReference>
<evidence type="ECO:0000256" key="3">
    <source>
        <dbReference type="SAM" id="MobiDB-lite"/>
    </source>
</evidence>
<evidence type="ECO:0000256" key="1">
    <source>
        <dbReference type="ARBA" id="ARBA00022737"/>
    </source>
</evidence>
<name>F2U1E7_SALR5</name>
<dbReference type="NCBIfam" id="TIGR00756">
    <property type="entry name" value="PPR"/>
    <property type="match status" value="5"/>
</dbReference>
<evidence type="ECO:0000313" key="6">
    <source>
        <dbReference type="Proteomes" id="UP000007799"/>
    </source>
</evidence>
<feature type="region of interest" description="Disordered" evidence="3">
    <location>
        <begin position="1"/>
        <end position="21"/>
    </location>
</feature>
<dbReference type="Proteomes" id="UP000007799">
    <property type="component" value="Unassembled WGS sequence"/>
</dbReference>
<dbReference type="InterPro" id="IPR011990">
    <property type="entry name" value="TPR-like_helical_dom_sf"/>
</dbReference>
<dbReference type="OrthoDB" id="185373at2759"/>
<feature type="repeat" description="PPR" evidence="2">
    <location>
        <begin position="428"/>
        <end position="462"/>
    </location>
</feature>
<dbReference type="Pfam" id="PF13041">
    <property type="entry name" value="PPR_2"/>
    <property type="match status" value="1"/>
</dbReference>
<feature type="repeat" description="PPR" evidence="2">
    <location>
        <begin position="568"/>
        <end position="602"/>
    </location>
</feature>
<feature type="region of interest" description="Disordered" evidence="3">
    <location>
        <begin position="66"/>
        <end position="89"/>
    </location>
</feature>
<dbReference type="STRING" id="946362.F2U1E7"/>
<feature type="repeat" description="PPR" evidence="2">
    <location>
        <begin position="463"/>
        <end position="497"/>
    </location>
</feature>
<sequence length="695" mass="76171">MLTSMPLPVGSQCNSDYPLQDHHHHRLYPQHQAPTIQQHQHNHATNKQRLSQGTFFNTHADDALSRSHLSSTKGAGTIGHSNSSAPGAETPFSAAARLALLQDVETTSAQHEDDTSTSQQNRRHRNAKQRWQHQHQQHQQGFRCTSRAEMQQHAEAALRLFAVTETPAAVASTLQAMETAGIALDEEHVHQLVRCYAFAGDTERVHATLRVLAAGHHSPSPALWTTVMSAYEPPITNEKLIALGQTLDLFLFPEAQSASLAAGDEGIPYSSPRGSSGSGALVGSIDDIGVLRDQVDPAHLLQQPLLSRYILKHAHARLPSAPPVELWDQVVWCYALCKELSAARALLQTMRQAGVEPTMDTHAFVMMAHGRAYEADMALAMFDSLQRQHTRLSLSVYLCIMDALAQTAQPQEARAVFDTMVRSGIAPTTTAYNKLVKAYAHSRSPELAARVVDTMRGDGLLPNETTYRCWMYGYARTRDPAGAEALLHEMQLHGMQPCAQTFNILVYCYAMAGEVGTARAVIDRMIECGERPLTVSFNVLANAYGRQHNLDALRALVTDMAEANVAPNLVTYNTLIKSFCMNHQVDKAEATVGRMIESGLAGDLSTWGALAGAYARKGHIDSLLLTFRRCIAGGCLPNKQMFDMVVFLLSRASVPEAERLHTITTIAHMIVDAAQDDPDANRALIQHCLHSVTAS</sequence>
<evidence type="ECO:0000259" key="4">
    <source>
        <dbReference type="Pfam" id="PF17177"/>
    </source>
</evidence>
<proteinExistence type="predicted"/>
<dbReference type="GeneID" id="16077245"/>
<feature type="compositionally biased region" description="Polar residues" evidence="3">
    <location>
        <begin position="67"/>
        <end position="85"/>
    </location>
</feature>
<gene>
    <name evidence="5" type="ORF">PTSG_11845</name>
</gene>
<feature type="repeat" description="PPR" evidence="2">
    <location>
        <begin position="603"/>
        <end position="637"/>
    </location>
</feature>
<feature type="repeat" description="PPR" evidence="2">
    <location>
        <begin position="393"/>
        <end position="427"/>
    </location>
</feature>
<dbReference type="Pfam" id="PF17177">
    <property type="entry name" value="PPR_long"/>
    <property type="match status" value="1"/>
</dbReference>
<dbReference type="RefSeq" id="XP_004996653.1">
    <property type="nucleotide sequence ID" value="XM_004996596.1"/>
</dbReference>
<evidence type="ECO:0000313" key="5">
    <source>
        <dbReference type="EMBL" id="EGD81449.1"/>
    </source>
</evidence>
<keyword evidence="1" id="KW-0677">Repeat</keyword>
<feature type="region of interest" description="Disordered" evidence="3">
    <location>
        <begin position="106"/>
        <end position="136"/>
    </location>
</feature>
<dbReference type="Pfam" id="PF01535">
    <property type="entry name" value="PPR"/>
    <property type="match status" value="1"/>
</dbReference>
<protein>
    <recommendedName>
        <fullName evidence="4">PROP1-like PPR domain-containing protein</fullName>
    </recommendedName>
</protein>
<feature type="repeat" description="PPR" evidence="2">
    <location>
        <begin position="498"/>
        <end position="532"/>
    </location>
</feature>